<dbReference type="InterPro" id="IPR002885">
    <property type="entry name" value="PPR_rpt"/>
</dbReference>
<dbReference type="EMBL" id="OU503048">
    <property type="protein sequence ID" value="CAI9773796.1"/>
    <property type="molecule type" value="Genomic_DNA"/>
</dbReference>
<dbReference type="Proteomes" id="UP000834106">
    <property type="component" value="Chromosome 13"/>
</dbReference>
<dbReference type="PROSITE" id="PS51375">
    <property type="entry name" value="PPR"/>
    <property type="match status" value="5"/>
</dbReference>
<evidence type="ECO:0000256" key="1">
    <source>
        <dbReference type="ARBA" id="ARBA00022737"/>
    </source>
</evidence>
<dbReference type="PANTHER" id="PTHR47926:SF347">
    <property type="entry name" value="PENTATRICOPEPTIDE REPEAT-CONTAINING PROTEIN"/>
    <property type="match status" value="1"/>
</dbReference>
<dbReference type="Pfam" id="PF13041">
    <property type="entry name" value="PPR_2"/>
    <property type="match status" value="3"/>
</dbReference>
<dbReference type="NCBIfam" id="TIGR00756">
    <property type="entry name" value="PPR"/>
    <property type="match status" value="4"/>
</dbReference>
<dbReference type="GO" id="GO:0003723">
    <property type="term" value="F:RNA binding"/>
    <property type="evidence" value="ECO:0007669"/>
    <property type="project" value="InterPro"/>
</dbReference>
<dbReference type="InterPro" id="IPR046960">
    <property type="entry name" value="PPR_At4g14850-like_plant"/>
</dbReference>
<dbReference type="InterPro" id="IPR046848">
    <property type="entry name" value="E_motif"/>
</dbReference>
<evidence type="ECO:0000313" key="3">
    <source>
        <dbReference type="EMBL" id="CAI9773796.1"/>
    </source>
</evidence>
<feature type="repeat" description="PPR" evidence="2">
    <location>
        <begin position="455"/>
        <end position="485"/>
    </location>
</feature>
<gene>
    <name evidence="3" type="ORF">FPE_LOCUS21226</name>
</gene>
<name>A0AAD1ZT79_9LAMI</name>
<reference evidence="3" key="1">
    <citation type="submission" date="2023-05" db="EMBL/GenBank/DDBJ databases">
        <authorList>
            <person name="Huff M."/>
        </authorList>
    </citation>
    <scope>NUCLEOTIDE SEQUENCE</scope>
</reference>
<dbReference type="FunFam" id="1.25.40.10:FF:000351">
    <property type="entry name" value="Pentatricopeptide repeat-containing protein"/>
    <property type="match status" value="1"/>
</dbReference>
<sequence length="672" mass="75038">MSYLDYFFVDLYFVNVQTTSEKLTVPWCSQEAQEVPTEQFPCRWNTSYQMHIQVKALLSELSKLNQTLSRTKILHGLVIQNNLSRDPFYATKIVRFYAINNDLVSARNLFDKSPQRSTYLWNSIIRAYAQAHKFSDAFLLFQRMLISETEPDNFTFACVLRACSEWRNVEGLRAVHGKVVVSGLGMEFICDSALVSAYSKIGNVDAASRVFYGIHEPDLVLCNSMISVYGCHGDCTKGLQLFSMMLEMGVSPDGYTVVGLITGLTDPSFIKVGEAIHGFCFKHSFVLNDHVGSVLVSMYSRFKCMDSACRVFNSLVRPDVVIWSSLITGFSQAGNYLKALNFFSQFIINGGKADPVLIASVLAASAQLAVVGPGSEIHGYAVRNGYYMEIMVSTALIDMYAKCGFLELGILVFKTKTNTNIVMYNSMISCLGLYGRASDAFQLFNDMIGGGFSPDETTFCSLLCACCHAGLVNDGREYFKMMKNEFGIRAKTEHYVYMVKLLGMAGELEEAYQLIKSIEEPANSSIWGALLSCCDAHKNYELGEVIAQHLFKNKAEISKYSVMLSNLYAGDERWDAVNQLRVDKGRDIRKIPGITWIGEKAEGFPNCCQHSLQHNLLSCQLITAISSMSWLINDTRRMSGSMPEQLDCGAQGKGDRPEGSRCNETLEYICHN</sequence>
<dbReference type="AlphaFoldDB" id="A0AAD1ZT79"/>
<dbReference type="GO" id="GO:0009451">
    <property type="term" value="P:RNA modification"/>
    <property type="evidence" value="ECO:0007669"/>
    <property type="project" value="InterPro"/>
</dbReference>
<dbReference type="Gene3D" id="1.25.40.10">
    <property type="entry name" value="Tetratricopeptide repeat domain"/>
    <property type="match status" value="4"/>
</dbReference>
<keyword evidence="4" id="KW-1185">Reference proteome</keyword>
<feature type="repeat" description="PPR" evidence="2">
    <location>
        <begin position="420"/>
        <end position="454"/>
    </location>
</feature>
<keyword evidence="1" id="KW-0677">Repeat</keyword>
<proteinExistence type="predicted"/>
<protein>
    <recommendedName>
        <fullName evidence="5">Pentatricopeptide repeat-containing protein</fullName>
    </recommendedName>
</protein>
<dbReference type="Pfam" id="PF20431">
    <property type="entry name" value="E_motif"/>
    <property type="match status" value="1"/>
</dbReference>
<evidence type="ECO:0000313" key="4">
    <source>
        <dbReference type="Proteomes" id="UP000834106"/>
    </source>
</evidence>
<dbReference type="FunFam" id="1.25.40.10:FF:000090">
    <property type="entry name" value="Pentatricopeptide repeat-containing protein, chloroplastic"/>
    <property type="match status" value="1"/>
</dbReference>
<feature type="repeat" description="PPR" evidence="2">
    <location>
        <begin position="218"/>
        <end position="252"/>
    </location>
</feature>
<evidence type="ECO:0000256" key="2">
    <source>
        <dbReference type="PROSITE-ProRule" id="PRU00708"/>
    </source>
</evidence>
<feature type="repeat" description="PPR" evidence="2">
    <location>
        <begin position="117"/>
        <end position="151"/>
    </location>
</feature>
<dbReference type="PANTHER" id="PTHR47926">
    <property type="entry name" value="PENTATRICOPEPTIDE REPEAT-CONTAINING PROTEIN"/>
    <property type="match status" value="1"/>
</dbReference>
<evidence type="ECO:0008006" key="5">
    <source>
        <dbReference type="Google" id="ProtNLM"/>
    </source>
</evidence>
<dbReference type="Pfam" id="PF01535">
    <property type="entry name" value="PPR"/>
    <property type="match status" value="1"/>
</dbReference>
<feature type="repeat" description="PPR" evidence="2">
    <location>
        <begin position="319"/>
        <end position="353"/>
    </location>
</feature>
<dbReference type="InterPro" id="IPR011990">
    <property type="entry name" value="TPR-like_helical_dom_sf"/>
</dbReference>
<accession>A0AAD1ZT79</accession>
<organism evidence="3 4">
    <name type="scientific">Fraxinus pennsylvanica</name>
    <dbReference type="NCBI Taxonomy" id="56036"/>
    <lineage>
        <taxon>Eukaryota</taxon>
        <taxon>Viridiplantae</taxon>
        <taxon>Streptophyta</taxon>
        <taxon>Embryophyta</taxon>
        <taxon>Tracheophyta</taxon>
        <taxon>Spermatophyta</taxon>
        <taxon>Magnoliopsida</taxon>
        <taxon>eudicotyledons</taxon>
        <taxon>Gunneridae</taxon>
        <taxon>Pentapetalae</taxon>
        <taxon>asterids</taxon>
        <taxon>lamiids</taxon>
        <taxon>Lamiales</taxon>
        <taxon>Oleaceae</taxon>
        <taxon>Oleeae</taxon>
        <taxon>Fraxinus</taxon>
    </lineage>
</organism>